<organism evidence="2 3">
    <name type="scientific">Rubroshorea leprosula</name>
    <dbReference type="NCBI Taxonomy" id="152421"/>
    <lineage>
        <taxon>Eukaryota</taxon>
        <taxon>Viridiplantae</taxon>
        <taxon>Streptophyta</taxon>
        <taxon>Embryophyta</taxon>
        <taxon>Tracheophyta</taxon>
        <taxon>Spermatophyta</taxon>
        <taxon>Magnoliopsida</taxon>
        <taxon>eudicotyledons</taxon>
        <taxon>Gunneridae</taxon>
        <taxon>Pentapetalae</taxon>
        <taxon>rosids</taxon>
        <taxon>malvids</taxon>
        <taxon>Malvales</taxon>
        <taxon>Dipterocarpaceae</taxon>
        <taxon>Rubroshorea</taxon>
    </lineage>
</organism>
<keyword evidence="1" id="KW-0812">Transmembrane</keyword>
<protein>
    <submittedName>
        <fullName evidence="2">Uncharacterized protein</fullName>
    </submittedName>
</protein>
<gene>
    <name evidence="2" type="ORF">SLEP1_g15142</name>
</gene>
<sequence>MWGWAELPRKGSTLFTRCRHFEWSVNCILRVGFLAFCAILLNGRIAVLVPNSWIQCKLIIIFLSFAICSLIKNGENLT</sequence>
<dbReference type="AlphaFoldDB" id="A0AAV5ILF4"/>
<keyword evidence="3" id="KW-1185">Reference proteome</keyword>
<accession>A0AAV5ILF4</accession>
<evidence type="ECO:0000313" key="2">
    <source>
        <dbReference type="EMBL" id="GKV02747.1"/>
    </source>
</evidence>
<feature type="transmembrane region" description="Helical" evidence="1">
    <location>
        <begin position="27"/>
        <end position="46"/>
    </location>
</feature>
<evidence type="ECO:0000313" key="3">
    <source>
        <dbReference type="Proteomes" id="UP001054252"/>
    </source>
</evidence>
<evidence type="ECO:0000256" key="1">
    <source>
        <dbReference type="SAM" id="Phobius"/>
    </source>
</evidence>
<dbReference type="EMBL" id="BPVZ01000019">
    <property type="protein sequence ID" value="GKV02747.1"/>
    <property type="molecule type" value="Genomic_DNA"/>
</dbReference>
<reference evidence="2 3" key="1">
    <citation type="journal article" date="2021" name="Commun. Biol.">
        <title>The genome of Shorea leprosula (Dipterocarpaceae) highlights the ecological relevance of drought in aseasonal tropical rainforests.</title>
        <authorList>
            <person name="Ng K.K.S."/>
            <person name="Kobayashi M.J."/>
            <person name="Fawcett J.A."/>
            <person name="Hatakeyama M."/>
            <person name="Paape T."/>
            <person name="Ng C.H."/>
            <person name="Ang C.C."/>
            <person name="Tnah L.H."/>
            <person name="Lee C.T."/>
            <person name="Nishiyama T."/>
            <person name="Sese J."/>
            <person name="O'Brien M.J."/>
            <person name="Copetti D."/>
            <person name="Mohd Noor M.I."/>
            <person name="Ong R.C."/>
            <person name="Putra M."/>
            <person name="Sireger I.Z."/>
            <person name="Indrioko S."/>
            <person name="Kosugi Y."/>
            <person name="Izuno A."/>
            <person name="Isagi Y."/>
            <person name="Lee S.L."/>
            <person name="Shimizu K.K."/>
        </authorList>
    </citation>
    <scope>NUCLEOTIDE SEQUENCE [LARGE SCALE GENOMIC DNA]</scope>
    <source>
        <strain evidence="2">214</strain>
    </source>
</reference>
<feature type="transmembrane region" description="Helical" evidence="1">
    <location>
        <begin position="52"/>
        <end position="71"/>
    </location>
</feature>
<dbReference type="Proteomes" id="UP001054252">
    <property type="component" value="Unassembled WGS sequence"/>
</dbReference>
<keyword evidence="1" id="KW-0472">Membrane</keyword>
<keyword evidence="1" id="KW-1133">Transmembrane helix</keyword>
<comment type="caution">
    <text evidence="2">The sequence shown here is derived from an EMBL/GenBank/DDBJ whole genome shotgun (WGS) entry which is preliminary data.</text>
</comment>
<proteinExistence type="predicted"/>
<name>A0AAV5ILF4_9ROSI</name>